<evidence type="ECO:0000313" key="2">
    <source>
        <dbReference type="EMBL" id="CAG8605989.1"/>
    </source>
</evidence>
<accession>A0A9N9GJ84</accession>
<organism evidence="2 3">
    <name type="scientific">Funneliformis caledonium</name>
    <dbReference type="NCBI Taxonomy" id="1117310"/>
    <lineage>
        <taxon>Eukaryota</taxon>
        <taxon>Fungi</taxon>
        <taxon>Fungi incertae sedis</taxon>
        <taxon>Mucoromycota</taxon>
        <taxon>Glomeromycotina</taxon>
        <taxon>Glomeromycetes</taxon>
        <taxon>Glomerales</taxon>
        <taxon>Glomeraceae</taxon>
        <taxon>Funneliformis</taxon>
    </lineage>
</organism>
<proteinExistence type="predicted"/>
<evidence type="ECO:0000259" key="1">
    <source>
        <dbReference type="PROSITE" id="PS51886"/>
    </source>
</evidence>
<dbReference type="InterPro" id="IPR006571">
    <property type="entry name" value="TLDc_dom"/>
</dbReference>
<protein>
    <submittedName>
        <fullName evidence="2">1398_t:CDS:1</fullName>
    </submittedName>
</protein>
<name>A0A9N9GJ84_9GLOM</name>
<reference evidence="2" key="1">
    <citation type="submission" date="2021-06" db="EMBL/GenBank/DDBJ databases">
        <authorList>
            <person name="Kallberg Y."/>
            <person name="Tangrot J."/>
            <person name="Rosling A."/>
        </authorList>
    </citation>
    <scope>NUCLEOTIDE SEQUENCE</scope>
    <source>
        <strain evidence="2">UK204</strain>
    </source>
</reference>
<dbReference type="OrthoDB" id="2340634at2759"/>
<dbReference type="Pfam" id="PF07534">
    <property type="entry name" value="TLD"/>
    <property type="match status" value="1"/>
</dbReference>
<dbReference type="AlphaFoldDB" id="A0A9N9GJ84"/>
<dbReference type="Proteomes" id="UP000789570">
    <property type="component" value="Unassembled WGS sequence"/>
</dbReference>
<sequence length="213" mass="25106">LFVDLNKYYLDYDTQPSEIQKSSTIIGSKIITDKHAELILKWINRMDVKDELKIQYELNLLLRGSRDGFKSGRFHELCDNKTHTLTIIKIKGGDEILGGYNPIEWNNLKSFSLPFYNTKESFIFSFKGKENIENCILSRVKDVNYAIKHWFYSGPSFGQTDLNINGIFFNQCNCSCKKNSYEKEIRETEDYFSIEEYEVFQVKKKINKMYNNM</sequence>
<feature type="non-terminal residue" evidence="2">
    <location>
        <position position="1"/>
    </location>
</feature>
<dbReference type="PROSITE" id="PS51886">
    <property type="entry name" value="TLDC"/>
    <property type="match status" value="1"/>
</dbReference>
<gene>
    <name evidence="2" type="ORF">FCALED_LOCUS8824</name>
</gene>
<comment type="caution">
    <text evidence="2">The sequence shown here is derived from an EMBL/GenBank/DDBJ whole genome shotgun (WGS) entry which is preliminary data.</text>
</comment>
<feature type="domain" description="TLDc" evidence="1">
    <location>
        <begin position="29"/>
        <end position="203"/>
    </location>
</feature>
<evidence type="ECO:0000313" key="3">
    <source>
        <dbReference type="Proteomes" id="UP000789570"/>
    </source>
</evidence>
<keyword evidence="3" id="KW-1185">Reference proteome</keyword>
<dbReference type="EMBL" id="CAJVPQ010002710">
    <property type="protein sequence ID" value="CAG8605989.1"/>
    <property type="molecule type" value="Genomic_DNA"/>
</dbReference>